<feature type="non-terminal residue" evidence="2">
    <location>
        <position position="1"/>
    </location>
</feature>
<proteinExistence type="predicted"/>
<dbReference type="AlphaFoldDB" id="A0A699IYX4"/>
<gene>
    <name evidence="2" type="ORF">Tci_570082</name>
</gene>
<dbReference type="EMBL" id="BKCJ010350916">
    <property type="protein sequence ID" value="GEZ98109.1"/>
    <property type="molecule type" value="Genomic_DNA"/>
</dbReference>
<reference evidence="2" key="1">
    <citation type="journal article" date="2019" name="Sci. Rep.">
        <title>Draft genome of Tanacetum cinerariifolium, the natural source of mosquito coil.</title>
        <authorList>
            <person name="Yamashiro T."/>
            <person name="Shiraishi A."/>
            <person name="Satake H."/>
            <person name="Nakayama K."/>
        </authorList>
    </citation>
    <scope>NUCLEOTIDE SEQUENCE</scope>
</reference>
<feature type="region of interest" description="Disordered" evidence="1">
    <location>
        <begin position="55"/>
        <end position="75"/>
    </location>
</feature>
<evidence type="ECO:0000313" key="2">
    <source>
        <dbReference type="EMBL" id="GEZ98109.1"/>
    </source>
</evidence>
<sequence length="126" mass="13942">DESSVCSTPFPPLKKLDNAEPISRSKTFKLILKSKFTFKADTLKGITINEPSLAPAGCKSSSASKTYSAPTSKLKNMKMEDDSPLAIVMKELNELKLQIGKKKSSYSKFKNAQRVPPNALQNRYKT</sequence>
<feature type="compositionally biased region" description="Polar residues" evidence="1">
    <location>
        <begin position="59"/>
        <end position="74"/>
    </location>
</feature>
<comment type="caution">
    <text evidence="2">The sequence shown here is derived from an EMBL/GenBank/DDBJ whole genome shotgun (WGS) entry which is preliminary data.</text>
</comment>
<evidence type="ECO:0000256" key="1">
    <source>
        <dbReference type="SAM" id="MobiDB-lite"/>
    </source>
</evidence>
<feature type="region of interest" description="Disordered" evidence="1">
    <location>
        <begin position="106"/>
        <end position="126"/>
    </location>
</feature>
<protein>
    <submittedName>
        <fullName evidence="2">Uncharacterized protein</fullName>
    </submittedName>
</protein>
<name>A0A699IYX4_TANCI</name>
<accession>A0A699IYX4</accession>
<organism evidence="2">
    <name type="scientific">Tanacetum cinerariifolium</name>
    <name type="common">Dalmatian daisy</name>
    <name type="synonym">Chrysanthemum cinerariifolium</name>
    <dbReference type="NCBI Taxonomy" id="118510"/>
    <lineage>
        <taxon>Eukaryota</taxon>
        <taxon>Viridiplantae</taxon>
        <taxon>Streptophyta</taxon>
        <taxon>Embryophyta</taxon>
        <taxon>Tracheophyta</taxon>
        <taxon>Spermatophyta</taxon>
        <taxon>Magnoliopsida</taxon>
        <taxon>eudicotyledons</taxon>
        <taxon>Gunneridae</taxon>
        <taxon>Pentapetalae</taxon>
        <taxon>asterids</taxon>
        <taxon>campanulids</taxon>
        <taxon>Asterales</taxon>
        <taxon>Asteraceae</taxon>
        <taxon>Asteroideae</taxon>
        <taxon>Anthemideae</taxon>
        <taxon>Anthemidinae</taxon>
        <taxon>Tanacetum</taxon>
    </lineage>
</organism>